<sequence>MRGNYEVSDEAISGYLTRLPRRFAPRNDASQDYIIKQKSLYSQTI</sequence>
<reference evidence="1 2" key="1">
    <citation type="submission" date="2015-01" db="EMBL/GenBank/DDBJ databases">
        <title>Genome Sequencing of Rickettsiales.</title>
        <authorList>
            <person name="Daugherty S.C."/>
            <person name="Su Q."/>
            <person name="Abolude K."/>
            <person name="Beier-Sexton M."/>
            <person name="Carlyon J.A."/>
            <person name="Carter R."/>
            <person name="Day N.P."/>
            <person name="Dumler S.J."/>
            <person name="Dyachenko V."/>
            <person name="Godinez A."/>
            <person name="Kurtti T.J."/>
            <person name="Lichay M."/>
            <person name="Mullins K.E."/>
            <person name="Ott S."/>
            <person name="Pappas-Brown V."/>
            <person name="Paris D.H."/>
            <person name="Patel P."/>
            <person name="Richards A.L."/>
            <person name="Sadzewicz L."/>
            <person name="Sears K."/>
            <person name="Seidman D."/>
            <person name="Sengamalay N."/>
            <person name="Stenos J."/>
            <person name="Tallon L.J."/>
            <person name="Vincent G."/>
            <person name="Fraser C.M."/>
            <person name="Munderloh U."/>
            <person name="Dunning-Hotopp J.C."/>
        </authorList>
    </citation>
    <scope>NUCLEOTIDE SEQUENCE [LARGE SCALE GENOMIC DNA]</scope>
    <source>
        <strain evidence="1 2">Ect</strain>
    </source>
</reference>
<dbReference type="EMBL" id="LAOC01000001">
    <property type="protein sequence ID" value="KJV78141.1"/>
    <property type="molecule type" value="Genomic_DNA"/>
</dbReference>
<dbReference type="AlphaFoldDB" id="A0A0F3PE11"/>
<evidence type="ECO:0000313" key="2">
    <source>
        <dbReference type="Proteomes" id="UP000033591"/>
    </source>
</evidence>
<evidence type="ECO:0000313" key="1">
    <source>
        <dbReference type="EMBL" id="KJV78141.1"/>
    </source>
</evidence>
<comment type="caution">
    <text evidence="1">The sequence shown here is derived from an EMBL/GenBank/DDBJ whole genome shotgun (WGS) entry which is preliminary data.</text>
</comment>
<accession>A0A0F3PE11</accession>
<dbReference type="Proteomes" id="UP000033591">
    <property type="component" value="Unassembled WGS sequence"/>
</dbReference>
<protein>
    <submittedName>
        <fullName evidence="1">Uncharacterized protein</fullName>
    </submittedName>
</protein>
<gene>
    <name evidence="1" type="ORF">RMAECT_0865</name>
</gene>
<dbReference type="PATRIC" id="fig|1359199.3.peg.850"/>
<proteinExistence type="predicted"/>
<organism evidence="1 2">
    <name type="scientific">Rickettsia rhipicephali str. Ect</name>
    <dbReference type="NCBI Taxonomy" id="1359199"/>
    <lineage>
        <taxon>Bacteria</taxon>
        <taxon>Pseudomonadati</taxon>
        <taxon>Pseudomonadota</taxon>
        <taxon>Alphaproteobacteria</taxon>
        <taxon>Rickettsiales</taxon>
        <taxon>Rickettsiaceae</taxon>
        <taxon>Rickettsieae</taxon>
        <taxon>Rickettsia</taxon>
        <taxon>spotted fever group</taxon>
    </lineage>
</organism>
<name>A0A0F3PE11_RICRH</name>